<proteinExistence type="predicted"/>
<sequence length="452" mass="50493">MKKKLFYYLSLITSLVLLSVSIFFNFTYSPFNADNVKANIAAFSSETYGGRLSGSNGNLLVGEIIRKNFEDNKLVPLNESFKESFKTLCPITNNSSPYLKIFSGEDVVETLKYGVDYKEDMINFRINNLSFSKEDKVNIYTNSIEVITSEGNCLFYVSPNNDFSFRSSFISDFAYDMMVLINTNTYNKILDSVRSGLIVSVNLPFTTCEKELVNIVGVLKGSSSDLPPLVLTAHYDHLGVDGLKNTYYGALDNASGTAFLLELQKTLSSYGKPKRDIIFVALNAEEFGLLGSKSFAQNNLDKLKEAEVINFDMIGSKGYPLTLMLGSSYKDKDSELLKSVEKIAKKNNVDTKVVYEDSSDHASFNNLGIDSLSFCHSDMSKIHTPNDKVEFISTDAIDSAYSVIEDKINKSAYGTLTVFFHGKSSLFTFAILFGFLLSSPFITYIKRKKYLN</sequence>
<dbReference type="Gene3D" id="3.40.630.10">
    <property type="entry name" value="Zn peptidases"/>
    <property type="match status" value="1"/>
</dbReference>
<feature type="domain" description="Peptidase M28" evidence="2">
    <location>
        <begin position="214"/>
        <end position="404"/>
    </location>
</feature>
<comment type="caution">
    <text evidence="3">The sequence shown here is derived from an EMBL/GenBank/DDBJ whole genome shotgun (WGS) entry which is preliminary data.</text>
</comment>
<keyword evidence="1" id="KW-0812">Transmembrane</keyword>
<dbReference type="PANTHER" id="PTHR12147:SF26">
    <property type="entry name" value="PEPTIDASE M28 DOMAIN-CONTAINING PROTEIN"/>
    <property type="match status" value="1"/>
</dbReference>
<accession>A0A644WQE8</accession>
<dbReference type="GO" id="GO:0008235">
    <property type="term" value="F:metalloexopeptidase activity"/>
    <property type="evidence" value="ECO:0007669"/>
    <property type="project" value="InterPro"/>
</dbReference>
<dbReference type="InterPro" id="IPR007484">
    <property type="entry name" value="Peptidase_M28"/>
</dbReference>
<dbReference type="GO" id="GO:0006508">
    <property type="term" value="P:proteolysis"/>
    <property type="evidence" value="ECO:0007669"/>
    <property type="project" value="InterPro"/>
</dbReference>
<protein>
    <recommendedName>
        <fullName evidence="2">Peptidase M28 domain-containing protein</fullName>
    </recommendedName>
</protein>
<evidence type="ECO:0000313" key="3">
    <source>
        <dbReference type="EMBL" id="MPM05688.1"/>
    </source>
</evidence>
<evidence type="ECO:0000256" key="1">
    <source>
        <dbReference type="SAM" id="Phobius"/>
    </source>
</evidence>
<reference evidence="3" key="1">
    <citation type="submission" date="2019-08" db="EMBL/GenBank/DDBJ databases">
        <authorList>
            <person name="Kucharzyk K."/>
            <person name="Murdoch R.W."/>
            <person name="Higgins S."/>
            <person name="Loffler F."/>
        </authorList>
    </citation>
    <scope>NUCLEOTIDE SEQUENCE</scope>
</reference>
<organism evidence="3">
    <name type="scientific">bioreactor metagenome</name>
    <dbReference type="NCBI Taxonomy" id="1076179"/>
    <lineage>
        <taxon>unclassified sequences</taxon>
        <taxon>metagenomes</taxon>
        <taxon>ecological metagenomes</taxon>
    </lineage>
</organism>
<dbReference type="InterPro" id="IPR045175">
    <property type="entry name" value="M28_fam"/>
</dbReference>
<dbReference type="EMBL" id="VSSQ01001156">
    <property type="protein sequence ID" value="MPM05688.1"/>
    <property type="molecule type" value="Genomic_DNA"/>
</dbReference>
<keyword evidence="1" id="KW-0472">Membrane</keyword>
<dbReference type="AlphaFoldDB" id="A0A644WQE8"/>
<feature type="transmembrane region" description="Helical" evidence="1">
    <location>
        <begin position="7"/>
        <end position="28"/>
    </location>
</feature>
<gene>
    <name evidence="3" type="ORF">SDC9_51979</name>
</gene>
<keyword evidence="1" id="KW-1133">Transmembrane helix</keyword>
<dbReference type="SUPFAM" id="SSF53187">
    <property type="entry name" value="Zn-dependent exopeptidases"/>
    <property type="match status" value="1"/>
</dbReference>
<feature type="transmembrane region" description="Helical" evidence="1">
    <location>
        <begin position="426"/>
        <end position="445"/>
    </location>
</feature>
<dbReference type="PANTHER" id="PTHR12147">
    <property type="entry name" value="METALLOPEPTIDASE M28 FAMILY MEMBER"/>
    <property type="match status" value="1"/>
</dbReference>
<evidence type="ECO:0000259" key="2">
    <source>
        <dbReference type="Pfam" id="PF04389"/>
    </source>
</evidence>
<name>A0A644WQE8_9ZZZZ</name>
<dbReference type="Pfam" id="PF04389">
    <property type="entry name" value="Peptidase_M28"/>
    <property type="match status" value="1"/>
</dbReference>